<sequence>MSSGALLETLRVQEGILRELWEVTIRQREALKGERLSALQDQMRELQHLSVRAQAAEVKRGRLSRDLAEELGCDAVLTEICAHLPQEEARSLEEAGADLLGAVGLLRAEMKLLGILMEESRTLNEMMLGEWRRLAEIPMGSGGFDTRI</sequence>
<dbReference type="EMBL" id="CM001022">
    <property type="protein sequence ID" value="EFQ23496.1"/>
    <property type="molecule type" value="Genomic_DNA"/>
</dbReference>
<dbReference type="InterPro" id="IPR007809">
    <property type="entry name" value="FlgN-like"/>
</dbReference>
<gene>
    <name evidence="1" type="ORF">Apau_1069</name>
</gene>
<keyword evidence="2" id="KW-1185">Reference proteome</keyword>
<dbReference type="HOGENOM" id="CLU_1755016_0_0_0"/>
<proteinExistence type="predicted"/>
<dbReference type="PaxDb" id="584708-Apau_1069"/>
<protein>
    <recommendedName>
        <fullName evidence="3">FlgN family protein</fullName>
    </recommendedName>
</protein>
<accession>E3CXD0</accession>
<dbReference type="STRING" id="584708.Apau_1069"/>
<dbReference type="GO" id="GO:0044780">
    <property type="term" value="P:bacterial-type flagellum assembly"/>
    <property type="evidence" value="ECO:0007669"/>
    <property type="project" value="InterPro"/>
</dbReference>
<name>E3CXD0_9BACT</name>
<dbReference type="OrthoDB" id="5005at2"/>
<dbReference type="Pfam" id="PF05130">
    <property type="entry name" value="FlgN"/>
    <property type="match status" value="1"/>
</dbReference>
<reference evidence="1 2" key="1">
    <citation type="journal article" date="2010" name="Stand. Genomic Sci.">
        <title>Non-contiguous finished genome sequence of Aminomonas paucivorans type strain (GLU-3).</title>
        <authorList>
            <person name="Pitluck S."/>
            <person name="Yasawong M."/>
            <person name="Held B."/>
            <person name="Lapidus A."/>
            <person name="Nolan M."/>
            <person name="Copeland A."/>
            <person name="Lucas S."/>
            <person name="Del Rio T.G."/>
            <person name="Tice H."/>
            <person name="Cheng J.F."/>
            <person name="Chertkov O."/>
            <person name="Goodwin L."/>
            <person name="Tapia R."/>
            <person name="Han C."/>
            <person name="Liolios K."/>
            <person name="Ivanova N."/>
            <person name="Mavromatis K."/>
            <person name="Ovchinnikova G."/>
            <person name="Pati A."/>
            <person name="Chen A."/>
            <person name="Palaniappan K."/>
            <person name="Land M."/>
            <person name="Hauser L."/>
            <person name="Chang Y.J."/>
            <person name="Jeffries C.D."/>
            <person name="Pukall R."/>
            <person name="Spring S."/>
            <person name="Rohde M."/>
            <person name="Sikorski J."/>
            <person name="Goker M."/>
            <person name="Woyke T."/>
            <person name="Bristow J."/>
            <person name="Eisen J.A."/>
            <person name="Markowitz V."/>
            <person name="Hugenholtz P."/>
            <person name="Kyrpides N.C."/>
            <person name="Klenk H.P."/>
        </authorList>
    </citation>
    <scope>NUCLEOTIDE SEQUENCE [LARGE SCALE GENOMIC DNA]</scope>
    <source>
        <strain evidence="1 2">DSM 12260</strain>
    </source>
</reference>
<dbReference type="Proteomes" id="UP000005096">
    <property type="component" value="Chromosome"/>
</dbReference>
<organism evidence="1 2">
    <name type="scientific">Aminomonas paucivorans DSM 12260</name>
    <dbReference type="NCBI Taxonomy" id="584708"/>
    <lineage>
        <taxon>Bacteria</taxon>
        <taxon>Thermotogati</taxon>
        <taxon>Synergistota</taxon>
        <taxon>Synergistia</taxon>
        <taxon>Synergistales</taxon>
        <taxon>Synergistaceae</taxon>
        <taxon>Aminomonas</taxon>
    </lineage>
</organism>
<evidence type="ECO:0000313" key="1">
    <source>
        <dbReference type="EMBL" id="EFQ23496.1"/>
    </source>
</evidence>
<dbReference type="RefSeq" id="WP_006300680.1">
    <property type="nucleotide sequence ID" value="NZ_CM001022.1"/>
</dbReference>
<dbReference type="Gene3D" id="1.20.58.300">
    <property type="entry name" value="FlgN-like"/>
    <property type="match status" value="1"/>
</dbReference>
<evidence type="ECO:0008006" key="3">
    <source>
        <dbReference type="Google" id="ProtNLM"/>
    </source>
</evidence>
<evidence type="ECO:0000313" key="2">
    <source>
        <dbReference type="Proteomes" id="UP000005096"/>
    </source>
</evidence>
<dbReference type="AlphaFoldDB" id="E3CXD0"/>
<dbReference type="eggNOG" id="ENOG50330C5">
    <property type="taxonomic scope" value="Bacteria"/>
</dbReference>